<dbReference type="HOGENOM" id="CLU_1661471_0_0_1"/>
<reference evidence="2 3" key="1">
    <citation type="submission" date="2014-04" db="EMBL/GenBank/DDBJ databases">
        <authorList>
            <consortium name="DOE Joint Genome Institute"/>
            <person name="Kuo A."/>
            <person name="Tarkka M."/>
            <person name="Buscot F."/>
            <person name="Kohler A."/>
            <person name="Nagy L.G."/>
            <person name="Floudas D."/>
            <person name="Copeland A."/>
            <person name="Barry K.W."/>
            <person name="Cichocki N."/>
            <person name="Veneault-Fourrey C."/>
            <person name="LaButti K."/>
            <person name="Lindquist E.A."/>
            <person name="Lipzen A."/>
            <person name="Lundell T."/>
            <person name="Morin E."/>
            <person name="Murat C."/>
            <person name="Sun H."/>
            <person name="Tunlid A."/>
            <person name="Henrissat B."/>
            <person name="Grigoriev I.V."/>
            <person name="Hibbett D.S."/>
            <person name="Martin F."/>
            <person name="Nordberg H.P."/>
            <person name="Cantor M.N."/>
            <person name="Hua S.X."/>
        </authorList>
    </citation>
    <scope>NUCLEOTIDE SEQUENCE [LARGE SCALE GENOMIC DNA]</scope>
    <source>
        <strain evidence="2 3">F 1598</strain>
    </source>
</reference>
<dbReference type="Proteomes" id="UP000054166">
    <property type="component" value="Unassembled WGS sequence"/>
</dbReference>
<name>A0A0C3EMZ3_PILCF</name>
<feature type="region of interest" description="Disordered" evidence="1">
    <location>
        <begin position="47"/>
        <end position="69"/>
    </location>
</feature>
<dbReference type="InParanoid" id="A0A0C3EMZ3"/>
<accession>A0A0C3EMZ3</accession>
<evidence type="ECO:0000256" key="1">
    <source>
        <dbReference type="SAM" id="MobiDB-lite"/>
    </source>
</evidence>
<gene>
    <name evidence="2" type="ORF">PILCRDRAFT_92801</name>
</gene>
<reference evidence="3" key="2">
    <citation type="submission" date="2015-01" db="EMBL/GenBank/DDBJ databases">
        <title>Evolutionary Origins and Diversification of the Mycorrhizal Mutualists.</title>
        <authorList>
            <consortium name="DOE Joint Genome Institute"/>
            <consortium name="Mycorrhizal Genomics Consortium"/>
            <person name="Kohler A."/>
            <person name="Kuo A."/>
            <person name="Nagy L.G."/>
            <person name="Floudas D."/>
            <person name="Copeland A."/>
            <person name="Barry K.W."/>
            <person name="Cichocki N."/>
            <person name="Veneault-Fourrey C."/>
            <person name="LaButti K."/>
            <person name="Lindquist E.A."/>
            <person name="Lipzen A."/>
            <person name="Lundell T."/>
            <person name="Morin E."/>
            <person name="Murat C."/>
            <person name="Riley R."/>
            <person name="Ohm R."/>
            <person name="Sun H."/>
            <person name="Tunlid A."/>
            <person name="Henrissat B."/>
            <person name="Grigoriev I.V."/>
            <person name="Hibbett D.S."/>
            <person name="Martin F."/>
        </authorList>
    </citation>
    <scope>NUCLEOTIDE SEQUENCE [LARGE SCALE GENOMIC DNA]</scope>
    <source>
        <strain evidence="3">F 1598</strain>
    </source>
</reference>
<keyword evidence="3" id="KW-1185">Reference proteome</keyword>
<dbReference type="OrthoDB" id="3047760at2759"/>
<evidence type="ECO:0000313" key="2">
    <source>
        <dbReference type="EMBL" id="KIM73965.1"/>
    </source>
</evidence>
<sequence length="159" mass="17292">MPAYLDRFGVRDQKAAGDQFNPAAALQAEVTTRTLLNISSTFNTPSVSRPKCDTSGVEHGSKPGIGGYQPPVKETPGSGLALAVQLNLGGIPLPQQLALLQANAIAGMGQVPPFYNVDIDAYQHRDLLRLIKFYNNNFGIILSDSLPTRKQKFHLWMTL</sequence>
<evidence type="ECO:0000313" key="3">
    <source>
        <dbReference type="Proteomes" id="UP000054166"/>
    </source>
</evidence>
<proteinExistence type="predicted"/>
<organism evidence="2 3">
    <name type="scientific">Piloderma croceum (strain F 1598)</name>
    <dbReference type="NCBI Taxonomy" id="765440"/>
    <lineage>
        <taxon>Eukaryota</taxon>
        <taxon>Fungi</taxon>
        <taxon>Dikarya</taxon>
        <taxon>Basidiomycota</taxon>
        <taxon>Agaricomycotina</taxon>
        <taxon>Agaricomycetes</taxon>
        <taxon>Agaricomycetidae</taxon>
        <taxon>Atheliales</taxon>
        <taxon>Atheliaceae</taxon>
        <taxon>Piloderma</taxon>
    </lineage>
</organism>
<dbReference type="EMBL" id="KN833069">
    <property type="protein sequence ID" value="KIM73965.1"/>
    <property type="molecule type" value="Genomic_DNA"/>
</dbReference>
<protein>
    <submittedName>
        <fullName evidence="2">Uncharacterized protein</fullName>
    </submittedName>
</protein>
<dbReference type="AlphaFoldDB" id="A0A0C3EMZ3"/>